<dbReference type="AlphaFoldDB" id="F2EH87"/>
<sequence length="78" mass="8712">MKQTELSQVSRVPPLEKLFTVPLLLYPTSQATSTPSQEHALTFVALAEGRLRHEHYTFKLSASPLLAEPCPIHRNSSL</sequence>
<proteinExistence type="evidence at transcript level"/>
<accession>F2EH87</accession>
<name>F2EH87_HORVV</name>
<reference evidence="1" key="1">
    <citation type="journal article" date="2011" name="Plant Physiol.">
        <title>Comprehensive sequence analysis of 24,783 barley full-length cDNAs derived from 12 clone libraries.</title>
        <authorList>
            <person name="Matsumoto T."/>
            <person name="Tanaka T."/>
            <person name="Sakai H."/>
            <person name="Amano N."/>
            <person name="Kanamori H."/>
            <person name="Kurita K."/>
            <person name="Kikuta A."/>
            <person name="Kamiya K."/>
            <person name="Yamamoto M."/>
            <person name="Ikawa H."/>
            <person name="Fujii N."/>
            <person name="Hori K."/>
            <person name="Itoh T."/>
            <person name="Sato K."/>
        </authorList>
    </citation>
    <scope>NUCLEOTIDE SEQUENCE</scope>
    <source>
        <tissue evidence="1">Flower</tissue>
    </source>
</reference>
<organism evidence="1">
    <name type="scientific">Hordeum vulgare subsp. vulgare</name>
    <name type="common">Domesticated barley</name>
    <dbReference type="NCBI Taxonomy" id="112509"/>
    <lineage>
        <taxon>Eukaryota</taxon>
        <taxon>Viridiplantae</taxon>
        <taxon>Streptophyta</taxon>
        <taxon>Embryophyta</taxon>
        <taxon>Tracheophyta</taxon>
        <taxon>Spermatophyta</taxon>
        <taxon>Magnoliopsida</taxon>
        <taxon>Liliopsida</taxon>
        <taxon>Poales</taxon>
        <taxon>Poaceae</taxon>
        <taxon>BOP clade</taxon>
        <taxon>Pooideae</taxon>
        <taxon>Triticodae</taxon>
        <taxon>Triticeae</taxon>
        <taxon>Hordeinae</taxon>
        <taxon>Hordeum</taxon>
    </lineage>
</organism>
<evidence type="ECO:0000313" key="1">
    <source>
        <dbReference type="EMBL" id="BAK06709.1"/>
    </source>
</evidence>
<protein>
    <submittedName>
        <fullName evidence="1">Predicted protein</fullName>
    </submittedName>
</protein>
<dbReference type="EMBL" id="AK375514">
    <property type="protein sequence ID" value="BAK06709.1"/>
    <property type="molecule type" value="mRNA"/>
</dbReference>